<protein>
    <recommendedName>
        <fullName evidence="4">40-residue YVTN family beta-propeller repeat-containing protein</fullName>
    </recommendedName>
</protein>
<keyword evidence="3" id="KW-1185">Reference proteome</keyword>
<name>A0A1G8LML1_9BACI</name>
<proteinExistence type="predicted"/>
<feature type="region of interest" description="Disordered" evidence="1">
    <location>
        <begin position="54"/>
        <end position="77"/>
    </location>
</feature>
<dbReference type="InterPro" id="IPR011048">
    <property type="entry name" value="Haem_d1_sf"/>
</dbReference>
<accession>A0A1G8LML1</accession>
<gene>
    <name evidence="2" type="ORF">SAMN04488123_103173</name>
</gene>
<evidence type="ECO:0000256" key="1">
    <source>
        <dbReference type="SAM" id="MobiDB-lite"/>
    </source>
</evidence>
<sequence length="77" mass="8225">MTNNTLFYFTANEGGISKIDVSTNKVFDSIKINGTVHNVQMSPDNKMMGITIVPSGGHGGHEAHDGHDAKNEKAALL</sequence>
<dbReference type="EMBL" id="FNEN01000003">
    <property type="protein sequence ID" value="SDI56855.1"/>
    <property type="molecule type" value="Genomic_DNA"/>
</dbReference>
<feature type="compositionally biased region" description="Basic and acidic residues" evidence="1">
    <location>
        <begin position="59"/>
        <end position="77"/>
    </location>
</feature>
<evidence type="ECO:0000313" key="2">
    <source>
        <dbReference type="EMBL" id="SDI56855.1"/>
    </source>
</evidence>
<evidence type="ECO:0008006" key="4">
    <source>
        <dbReference type="Google" id="ProtNLM"/>
    </source>
</evidence>
<organism evidence="2 3">
    <name type="scientific">Natribacillus halophilus</name>
    <dbReference type="NCBI Taxonomy" id="549003"/>
    <lineage>
        <taxon>Bacteria</taxon>
        <taxon>Bacillati</taxon>
        <taxon>Bacillota</taxon>
        <taxon>Bacilli</taxon>
        <taxon>Bacillales</taxon>
        <taxon>Bacillaceae</taxon>
        <taxon>Natribacillus</taxon>
    </lineage>
</organism>
<dbReference type="Proteomes" id="UP000198853">
    <property type="component" value="Unassembled WGS sequence"/>
</dbReference>
<dbReference type="SUPFAM" id="SSF51004">
    <property type="entry name" value="C-terminal (heme d1) domain of cytochrome cd1-nitrite reductase"/>
    <property type="match status" value="1"/>
</dbReference>
<dbReference type="RefSeq" id="WP_245723062.1">
    <property type="nucleotide sequence ID" value="NZ_FNEN01000003.1"/>
</dbReference>
<evidence type="ECO:0000313" key="3">
    <source>
        <dbReference type="Proteomes" id="UP000198853"/>
    </source>
</evidence>
<dbReference type="AlphaFoldDB" id="A0A1G8LML1"/>
<reference evidence="2 3" key="1">
    <citation type="submission" date="2016-10" db="EMBL/GenBank/DDBJ databases">
        <authorList>
            <person name="de Groot N.N."/>
        </authorList>
    </citation>
    <scope>NUCLEOTIDE SEQUENCE [LARGE SCALE GENOMIC DNA]</scope>
    <source>
        <strain evidence="2 3">DSM 21771</strain>
    </source>
</reference>